<evidence type="ECO:0000313" key="3">
    <source>
        <dbReference type="Proteomes" id="UP000593842"/>
    </source>
</evidence>
<dbReference type="KEGG" id="fit:Fi14EGH31_09830"/>
<accession>A0A7I8DXD2</accession>
<evidence type="ECO:0000259" key="1">
    <source>
        <dbReference type="Pfam" id="PF02481"/>
    </source>
</evidence>
<dbReference type="AlphaFoldDB" id="A0A7I8DXD2"/>
<proteinExistence type="predicted"/>
<dbReference type="EMBL" id="AP024085">
    <property type="protein sequence ID" value="BCL57271.1"/>
    <property type="molecule type" value="Genomic_DNA"/>
</dbReference>
<organism evidence="2 3">
    <name type="scientific">Faecalibacillus intestinalis</name>
    <dbReference type="NCBI Taxonomy" id="1982626"/>
    <lineage>
        <taxon>Bacteria</taxon>
        <taxon>Bacillati</taxon>
        <taxon>Bacillota</taxon>
        <taxon>Erysipelotrichia</taxon>
        <taxon>Erysipelotrichales</taxon>
        <taxon>Coprobacillaceae</taxon>
        <taxon>Faecalibacillus</taxon>
    </lineage>
</organism>
<sequence>MDLLFSYKGGDEFMNNVLLYFALKHDGDFEKIYNDIKEKVPVDENEFIKLKRGLKTKYVTILDNNYPTVLKQIACPPFVLFYEGNIRLAKDLEVGDAFIYSAFNDKRYLSTVEPSADRGKFCFDYIIASESHDNFFKLREHVMDKKVPLKDYSKNTKNKQQER</sequence>
<evidence type="ECO:0000313" key="2">
    <source>
        <dbReference type="EMBL" id="BCL57271.1"/>
    </source>
</evidence>
<protein>
    <recommendedName>
        <fullName evidence="1">Smf/DprA SLOG domain-containing protein</fullName>
    </recommendedName>
</protein>
<dbReference type="Pfam" id="PF02481">
    <property type="entry name" value="DNA_processg_A"/>
    <property type="match status" value="1"/>
</dbReference>
<dbReference type="Gene3D" id="3.40.50.450">
    <property type="match status" value="1"/>
</dbReference>
<dbReference type="Proteomes" id="UP000593842">
    <property type="component" value="Chromosome"/>
</dbReference>
<reference evidence="3" key="1">
    <citation type="submission" date="2020-09" db="EMBL/GenBank/DDBJ databases">
        <title>Complete genome sequencing of Faecalibacillus intestinalis strain 14EGH31.</title>
        <authorList>
            <person name="Sakamoto M."/>
            <person name="Murakami T."/>
            <person name="Mori H."/>
        </authorList>
    </citation>
    <scope>NUCLEOTIDE SEQUENCE [LARGE SCALE GENOMIC DNA]</scope>
    <source>
        <strain evidence="3">14EGH31</strain>
    </source>
</reference>
<feature type="domain" description="Smf/DprA SLOG" evidence="1">
    <location>
        <begin position="57"/>
        <end position="91"/>
    </location>
</feature>
<name>A0A7I8DXD2_9FIRM</name>
<dbReference type="InterPro" id="IPR057666">
    <property type="entry name" value="DrpA_SLOG"/>
</dbReference>
<gene>
    <name evidence="2" type="ORF">Fi14EGH31_09830</name>
</gene>